<dbReference type="EMBL" id="GBXM01093627">
    <property type="protein sequence ID" value="JAH14950.1"/>
    <property type="molecule type" value="Transcribed_RNA"/>
</dbReference>
<sequence length="33" mass="3952">MQLSTVTCLELLDAWKYKHKFNHMLLLIIFLTS</sequence>
<proteinExistence type="predicted"/>
<accession>A0A0E9QX90</accession>
<organism evidence="1">
    <name type="scientific">Anguilla anguilla</name>
    <name type="common">European freshwater eel</name>
    <name type="synonym">Muraena anguilla</name>
    <dbReference type="NCBI Taxonomy" id="7936"/>
    <lineage>
        <taxon>Eukaryota</taxon>
        <taxon>Metazoa</taxon>
        <taxon>Chordata</taxon>
        <taxon>Craniata</taxon>
        <taxon>Vertebrata</taxon>
        <taxon>Euteleostomi</taxon>
        <taxon>Actinopterygii</taxon>
        <taxon>Neopterygii</taxon>
        <taxon>Teleostei</taxon>
        <taxon>Anguilliformes</taxon>
        <taxon>Anguillidae</taxon>
        <taxon>Anguilla</taxon>
    </lineage>
</organism>
<evidence type="ECO:0000313" key="1">
    <source>
        <dbReference type="EMBL" id="JAH21092.1"/>
    </source>
</evidence>
<name>A0A0E9QX90_ANGAN</name>
<reference evidence="1" key="1">
    <citation type="submission" date="2014-11" db="EMBL/GenBank/DDBJ databases">
        <authorList>
            <person name="Amaro Gonzalez C."/>
        </authorList>
    </citation>
    <scope>NUCLEOTIDE SEQUENCE</scope>
</reference>
<protein>
    <submittedName>
        <fullName evidence="1">Uncharacterized protein</fullName>
    </submittedName>
</protein>
<reference evidence="1" key="2">
    <citation type="journal article" date="2015" name="Fish Shellfish Immunol.">
        <title>Early steps in the European eel (Anguilla anguilla)-Vibrio vulnificus interaction in the gills: Role of the RtxA13 toxin.</title>
        <authorList>
            <person name="Callol A."/>
            <person name="Pajuelo D."/>
            <person name="Ebbesson L."/>
            <person name="Teles M."/>
            <person name="MacKenzie S."/>
            <person name="Amaro C."/>
        </authorList>
    </citation>
    <scope>NUCLEOTIDE SEQUENCE</scope>
</reference>
<dbReference type="AlphaFoldDB" id="A0A0E9QX90"/>
<dbReference type="EMBL" id="GBXM01087485">
    <property type="protein sequence ID" value="JAH21092.1"/>
    <property type="molecule type" value="Transcribed_RNA"/>
</dbReference>